<evidence type="ECO:0000313" key="18">
    <source>
        <dbReference type="EMBL" id="URE22687.1"/>
    </source>
</evidence>
<dbReference type="InterPro" id="IPR003903">
    <property type="entry name" value="UIM_dom"/>
</dbReference>
<dbReference type="AlphaFoldDB" id="A0A9E7KKY5"/>
<dbReference type="SMART" id="SM00726">
    <property type="entry name" value="UIM"/>
    <property type="match status" value="2"/>
</dbReference>
<keyword evidence="6" id="KW-0547">Nucleotide-binding</keyword>
<dbReference type="FunFam" id="3.50.7.10:FF:000003">
    <property type="entry name" value="T-complex protein 1 subunit epsilon"/>
    <property type="match status" value="1"/>
</dbReference>
<dbReference type="PROSITE" id="PS00750">
    <property type="entry name" value="TCP1_1"/>
    <property type="match status" value="1"/>
</dbReference>
<dbReference type="InterPro" id="IPR045218">
    <property type="entry name" value="DA1-like"/>
</dbReference>
<feature type="compositionally biased region" description="Low complexity" evidence="15">
    <location>
        <begin position="479"/>
        <end position="490"/>
    </location>
</feature>
<dbReference type="SMART" id="SM00132">
    <property type="entry name" value="LIM"/>
    <property type="match status" value="1"/>
</dbReference>
<keyword evidence="16" id="KW-0812">Transmembrane</keyword>
<feature type="domain" description="LIM zinc-binding" evidence="17">
    <location>
        <begin position="187"/>
        <end position="247"/>
    </location>
</feature>
<dbReference type="GO" id="GO:0043130">
    <property type="term" value="F:ubiquitin binding"/>
    <property type="evidence" value="ECO:0007669"/>
    <property type="project" value="UniProtKB-ARBA"/>
</dbReference>
<dbReference type="SUPFAM" id="SSF48592">
    <property type="entry name" value="GroEL equatorial domain-like"/>
    <property type="match status" value="1"/>
</dbReference>
<keyword evidence="8" id="KW-0067">ATP-binding</keyword>
<dbReference type="GO" id="GO:0005832">
    <property type="term" value="C:chaperonin-containing T-complex"/>
    <property type="evidence" value="ECO:0007669"/>
    <property type="project" value="UniProtKB-ARBA"/>
</dbReference>
<reference evidence="18" key="1">
    <citation type="submission" date="2022-05" db="EMBL/GenBank/DDBJ databases">
        <title>The Musa troglodytarum L. genome provides insights into the mechanism of non-climacteric behaviour and enrichment of carotenoids.</title>
        <authorList>
            <person name="Wang J."/>
        </authorList>
    </citation>
    <scope>NUCLEOTIDE SEQUENCE</scope>
    <source>
        <tissue evidence="18">Leaf</tissue>
    </source>
</reference>
<evidence type="ECO:0000256" key="14">
    <source>
        <dbReference type="PROSITE-ProRule" id="PRU00125"/>
    </source>
</evidence>
<gene>
    <name evidence="18" type="ORF">MUK42_06843</name>
</gene>
<dbReference type="GO" id="GO:0016887">
    <property type="term" value="F:ATP hydrolysis activity"/>
    <property type="evidence" value="ECO:0007669"/>
    <property type="project" value="InterPro"/>
</dbReference>
<evidence type="ECO:0000256" key="1">
    <source>
        <dbReference type="ARBA" id="ARBA00004496"/>
    </source>
</evidence>
<evidence type="ECO:0000256" key="7">
    <source>
        <dbReference type="ARBA" id="ARBA00022833"/>
    </source>
</evidence>
<keyword evidence="3" id="KW-0963">Cytoplasm</keyword>
<evidence type="ECO:0000256" key="4">
    <source>
        <dbReference type="ARBA" id="ARBA00022723"/>
    </source>
</evidence>
<dbReference type="OrthoDB" id="25414at2759"/>
<dbReference type="EMBL" id="CP097510">
    <property type="protein sequence ID" value="URE22687.1"/>
    <property type="molecule type" value="Genomic_DNA"/>
</dbReference>
<dbReference type="PANTHER" id="PTHR24209">
    <property type="entry name" value="PROTEIN DA1-RELATED 2"/>
    <property type="match status" value="1"/>
</dbReference>
<keyword evidence="7 14" id="KW-0862">Zinc</keyword>
<evidence type="ECO:0000256" key="11">
    <source>
        <dbReference type="ARBA" id="ARBA00023186"/>
    </source>
</evidence>
<dbReference type="GO" id="GO:0140096">
    <property type="term" value="F:catalytic activity, acting on a protein"/>
    <property type="evidence" value="ECO:0007669"/>
    <property type="project" value="UniProtKB-ARBA"/>
</dbReference>
<keyword evidence="16" id="KW-0472">Membrane</keyword>
<dbReference type="PROSITE" id="PS00478">
    <property type="entry name" value="LIM_DOMAIN_1"/>
    <property type="match status" value="1"/>
</dbReference>
<dbReference type="GO" id="GO:0046872">
    <property type="term" value="F:metal ion binding"/>
    <property type="evidence" value="ECO:0007669"/>
    <property type="project" value="UniProtKB-KW"/>
</dbReference>
<evidence type="ECO:0000256" key="10">
    <source>
        <dbReference type="ARBA" id="ARBA00023038"/>
    </source>
</evidence>
<evidence type="ECO:0000313" key="19">
    <source>
        <dbReference type="Proteomes" id="UP001055439"/>
    </source>
</evidence>
<dbReference type="SUPFAM" id="SSF52029">
    <property type="entry name" value="GroEL apical domain-like"/>
    <property type="match status" value="1"/>
</dbReference>
<dbReference type="PROSITE" id="PS50023">
    <property type="entry name" value="LIM_DOMAIN_2"/>
    <property type="match status" value="1"/>
</dbReference>
<accession>A0A9E7KKY5</accession>
<keyword evidence="9" id="KW-0832">Ubl conjugation</keyword>
<dbReference type="GO" id="GO:0051082">
    <property type="term" value="F:unfolded protein binding"/>
    <property type="evidence" value="ECO:0007669"/>
    <property type="project" value="InterPro"/>
</dbReference>
<dbReference type="InterPro" id="IPR001781">
    <property type="entry name" value="Znf_LIM"/>
</dbReference>
<dbReference type="SUPFAM" id="SSF57716">
    <property type="entry name" value="Glucocorticoid receptor-like (DNA-binding domain)"/>
    <property type="match status" value="2"/>
</dbReference>
<dbReference type="Gene3D" id="3.30.260.10">
    <property type="entry name" value="TCP-1-like chaperonin intermediate domain"/>
    <property type="match status" value="1"/>
</dbReference>
<dbReference type="InterPro" id="IPR027413">
    <property type="entry name" value="GROEL-like_equatorial_sf"/>
</dbReference>
<dbReference type="InterPro" id="IPR027410">
    <property type="entry name" value="TCP-1-like_intermed_sf"/>
</dbReference>
<evidence type="ECO:0000256" key="6">
    <source>
        <dbReference type="ARBA" id="ARBA00022741"/>
    </source>
</evidence>
<keyword evidence="16" id="KW-1133">Transmembrane helix</keyword>
<organism evidence="18 19">
    <name type="scientific">Musa troglodytarum</name>
    <name type="common">fe'i banana</name>
    <dbReference type="NCBI Taxonomy" id="320322"/>
    <lineage>
        <taxon>Eukaryota</taxon>
        <taxon>Viridiplantae</taxon>
        <taxon>Streptophyta</taxon>
        <taxon>Embryophyta</taxon>
        <taxon>Tracheophyta</taxon>
        <taxon>Spermatophyta</taxon>
        <taxon>Magnoliopsida</taxon>
        <taxon>Liliopsida</taxon>
        <taxon>Zingiberales</taxon>
        <taxon>Musaceae</taxon>
        <taxon>Musa</taxon>
    </lineage>
</organism>
<keyword evidence="19" id="KW-1185">Reference proteome</keyword>
<dbReference type="GO" id="GO:0032875">
    <property type="term" value="P:regulation of DNA endoreduplication"/>
    <property type="evidence" value="ECO:0007669"/>
    <property type="project" value="UniProtKB-ARBA"/>
</dbReference>
<protein>
    <recommendedName>
        <fullName evidence="12">T-complex protein 1 subunit epsilon</fullName>
    </recommendedName>
    <alternativeName>
        <fullName evidence="13">CCT-epsilon</fullName>
    </alternativeName>
</protein>
<evidence type="ECO:0000256" key="12">
    <source>
        <dbReference type="ARBA" id="ARBA00024086"/>
    </source>
</evidence>
<dbReference type="InterPro" id="IPR027409">
    <property type="entry name" value="GroEL-like_apical_dom_sf"/>
</dbReference>
<evidence type="ECO:0000256" key="5">
    <source>
        <dbReference type="ARBA" id="ARBA00022737"/>
    </source>
</evidence>
<dbReference type="Pfam" id="PF00118">
    <property type="entry name" value="Cpn60_TCP1"/>
    <property type="match status" value="2"/>
</dbReference>
<dbReference type="InterPro" id="IPR012718">
    <property type="entry name" value="Chap_CCT_epsi"/>
</dbReference>
<dbReference type="PROSITE" id="PS50330">
    <property type="entry name" value="UIM"/>
    <property type="match status" value="1"/>
</dbReference>
<dbReference type="GO" id="GO:0005524">
    <property type="term" value="F:ATP binding"/>
    <property type="evidence" value="ECO:0007669"/>
    <property type="project" value="UniProtKB-KW"/>
</dbReference>
<name>A0A9E7KKY5_9LILI</name>
<evidence type="ECO:0000256" key="9">
    <source>
        <dbReference type="ARBA" id="ARBA00022843"/>
    </source>
</evidence>
<feature type="region of interest" description="Disordered" evidence="15">
    <location>
        <begin position="479"/>
        <end position="499"/>
    </location>
</feature>
<proteinExistence type="inferred from homology"/>
<dbReference type="Pfam" id="PF12315">
    <property type="entry name" value="DA1-like"/>
    <property type="match status" value="1"/>
</dbReference>
<feature type="transmembrane region" description="Helical" evidence="16">
    <location>
        <begin position="7"/>
        <end position="24"/>
    </location>
</feature>
<evidence type="ECO:0000256" key="2">
    <source>
        <dbReference type="ARBA" id="ARBA00008020"/>
    </source>
</evidence>
<dbReference type="CDD" id="cd09396">
    <property type="entry name" value="LIM_DA1"/>
    <property type="match status" value="1"/>
</dbReference>
<dbReference type="Gene3D" id="1.10.560.10">
    <property type="entry name" value="GroEL-like equatorial domain"/>
    <property type="match status" value="2"/>
</dbReference>
<evidence type="ECO:0000256" key="15">
    <source>
        <dbReference type="SAM" id="MobiDB-lite"/>
    </source>
</evidence>
<dbReference type="CDD" id="cd03339">
    <property type="entry name" value="TCP1_epsilon"/>
    <property type="match status" value="1"/>
</dbReference>
<dbReference type="GO" id="GO:0006457">
    <property type="term" value="P:protein folding"/>
    <property type="evidence" value="ECO:0007669"/>
    <property type="project" value="InterPro"/>
</dbReference>
<dbReference type="Proteomes" id="UP001055439">
    <property type="component" value="Chromosome 8"/>
</dbReference>
<dbReference type="PANTHER" id="PTHR24209:SF25">
    <property type="entry name" value="PROTEIN DA1-RELATED 1"/>
    <property type="match status" value="1"/>
</dbReference>
<dbReference type="Pfam" id="PF00412">
    <property type="entry name" value="LIM"/>
    <property type="match status" value="1"/>
</dbReference>
<evidence type="ECO:0000256" key="3">
    <source>
        <dbReference type="ARBA" id="ARBA00022490"/>
    </source>
</evidence>
<keyword evidence="4 14" id="KW-0479">Metal-binding</keyword>
<keyword evidence="11" id="KW-0143">Chaperone</keyword>
<comment type="similarity">
    <text evidence="2">Belongs to the TCP-1 chaperonin family.</text>
</comment>
<evidence type="ECO:0000256" key="8">
    <source>
        <dbReference type="ARBA" id="ARBA00022840"/>
    </source>
</evidence>
<evidence type="ECO:0000256" key="13">
    <source>
        <dbReference type="ARBA" id="ARBA00033325"/>
    </source>
</evidence>
<evidence type="ECO:0000259" key="17">
    <source>
        <dbReference type="PROSITE" id="PS50023"/>
    </source>
</evidence>
<evidence type="ECO:0000256" key="16">
    <source>
        <dbReference type="SAM" id="Phobius"/>
    </source>
</evidence>
<dbReference type="Gene3D" id="2.10.110.10">
    <property type="entry name" value="Cysteine Rich Protein"/>
    <property type="match status" value="1"/>
</dbReference>
<dbReference type="InterPro" id="IPR002194">
    <property type="entry name" value="Chaperonin_TCP-1_CS"/>
</dbReference>
<sequence>MLITKQAPVLFMLTGILLLSYFLVCGHNMSSDISLSVDDVDTVVLSGAHMALIGYKEKRQFEQNTSCLNSLDSKMNIQRHRYFKGSSHRVSEGQYHGNYGDYGVWNERSSSWDALSEYENEDVDRAIALSLSEEEQKKAKATENASTLEEDEQLARALQESLNAASPPRENGHAYQPAPLLFSSGFRICAGCNTEIGHGRFLSCMDAYWHPECFRCHACSQPISDYEFSMSGKYPYHKSCYRELYHPKCDVCKQFIPANMNGFIEYRALPFWLQKYCPSHEMDRTPRCCSCERMEPRDTKYVTLDDGRMLCLECLDSAVMDTNECQPLYLDIQEFYEGLNMKIGQQVPLLFVERQALNEAMEGEKNGHHHLPETRGLCLSEEQTVSRISRRPRIGAGNKITNMITEPCRLTRRCEVTAILILYGLPRLLTGSILAHEMMHAWLRLQGYHSLSQEVEEGICQVLAHMWLDSEIISGSGNNVASTSSSSASTTPKKGSRSQFERKLGDFFKHQIESDKSPAYGDGFRAGNRAVLQYGLQRTLNHIKLTGTFPWWLPLESTTATAAVNWSRGNNEAEEMALAFDEFGRPFIIIKEQERNARLSGLDAQKTNIAGGKAVARILRTSLGPKGMDKMLQSPDGDVVINYEIGDGTTGVVMAGALLEQAEKLLERGIHPIRICEGYEMASSVNRCKRALAEIAVKAVLAVADLERKDVNLDLIKVEVKVAGRLEDTELINGIVVDKDMNHPQMPKRIENAKIAILTCPFEPPKPKAKYKVDIDTIEKFQTLRQEEQKYFDDMVQKCKDVGATLVICQWGFDDEANHLLMHRNLPAVRWVGGVELELIAIATGGRIVPRFQELTPEKLGKAGLVREKSFGTTKDRMLYIEQCANSRAVTIFTCGGNKMMIEETKRSIHDALCVARNLIRNNSIVYGGGSAEISSSIAVEAAADRSTGVEQYAIRSFAEALDSIPLALAENSGLPPIDTLTAVKSQQIKENNPYCGIDCNDVGTTNMQEQNVFETLIGKQQQILLATQDNI</sequence>
<keyword evidence="5" id="KW-0677">Repeat</keyword>
<dbReference type="InterPro" id="IPR002423">
    <property type="entry name" value="Cpn60/GroEL/TCP-1"/>
</dbReference>
<comment type="subcellular location">
    <subcellularLocation>
        <location evidence="1">Cytoplasm</location>
    </subcellularLocation>
</comment>
<keyword evidence="10 14" id="KW-0440">LIM domain</keyword>
<dbReference type="Gene3D" id="3.50.7.10">
    <property type="entry name" value="GroEL"/>
    <property type="match status" value="1"/>
</dbReference>
<dbReference type="InterPro" id="IPR022087">
    <property type="entry name" value="DA1-like_dom"/>
</dbReference>
<dbReference type="FunFam" id="2.10.110.10:FF:000078">
    <property type="entry name" value="Protein DA1-related 1"/>
    <property type="match status" value="1"/>
</dbReference>